<gene>
    <name evidence="2" type="ORF">SASPL_120180</name>
</gene>
<dbReference type="PANTHER" id="PTHR46890">
    <property type="entry name" value="NON-LTR RETROLELEMENT REVERSE TRANSCRIPTASE-LIKE PROTEIN-RELATED"/>
    <property type="match status" value="1"/>
</dbReference>
<reference evidence="2" key="1">
    <citation type="submission" date="2018-01" db="EMBL/GenBank/DDBJ databases">
        <authorList>
            <person name="Mao J.F."/>
        </authorList>
    </citation>
    <scope>NUCLEOTIDE SEQUENCE</scope>
    <source>
        <strain evidence="2">Huo1</strain>
        <tissue evidence="2">Leaf</tissue>
    </source>
</reference>
<feature type="domain" description="Reverse transcriptase" evidence="1">
    <location>
        <begin position="182"/>
        <end position="376"/>
    </location>
</feature>
<comment type="caution">
    <text evidence="2">The sequence shown here is derived from an EMBL/GenBank/DDBJ whole genome shotgun (WGS) entry which is preliminary data.</text>
</comment>
<dbReference type="CDD" id="cd01650">
    <property type="entry name" value="RT_nLTR_like"/>
    <property type="match status" value="1"/>
</dbReference>
<organism evidence="2">
    <name type="scientific">Salvia splendens</name>
    <name type="common">Scarlet sage</name>
    <dbReference type="NCBI Taxonomy" id="180675"/>
    <lineage>
        <taxon>Eukaryota</taxon>
        <taxon>Viridiplantae</taxon>
        <taxon>Streptophyta</taxon>
        <taxon>Embryophyta</taxon>
        <taxon>Tracheophyta</taxon>
        <taxon>Spermatophyta</taxon>
        <taxon>Magnoliopsida</taxon>
        <taxon>eudicotyledons</taxon>
        <taxon>Gunneridae</taxon>
        <taxon>Pentapetalae</taxon>
        <taxon>asterids</taxon>
        <taxon>lamiids</taxon>
        <taxon>Lamiales</taxon>
        <taxon>Lamiaceae</taxon>
        <taxon>Nepetoideae</taxon>
        <taxon>Mentheae</taxon>
        <taxon>Salviinae</taxon>
        <taxon>Salvia</taxon>
        <taxon>Salvia subgen. Calosphace</taxon>
        <taxon>core Calosphace</taxon>
    </lineage>
</organism>
<evidence type="ECO:0000313" key="2">
    <source>
        <dbReference type="EMBL" id="KAG6417983.1"/>
    </source>
</evidence>
<dbReference type="InterPro" id="IPR000477">
    <property type="entry name" value="RT_dom"/>
</dbReference>
<proteinExistence type="predicted"/>
<evidence type="ECO:0000313" key="3">
    <source>
        <dbReference type="Proteomes" id="UP000298416"/>
    </source>
</evidence>
<dbReference type="InterPro" id="IPR052343">
    <property type="entry name" value="Retrotransposon-Effector_Assoc"/>
</dbReference>
<dbReference type="PANTHER" id="PTHR46890:SF48">
    <property type="entry name" value="RNA-DIRECTED DNA POLYMERASE"/>
    <property type="match status" value="1"/>
</dbReference>
<accession>A0A8X8XQB7</accession>
<evidence type="ECO:0000259" key="1">
    <source>
        <dbReference type="Pfam" id="PF00078"/>
    </source>
</evidence>
<dbReference type="Proteomes" id="UP000298416">
    <property type="component" value="Unassembled WGS sequence"/>
</dbReference>
<dbReference type="SUPFAM" id="SSF56672">
    <property type="entry name" value="DNA/RNA polymerases"/>
    <property type="match status" value="1"/>
</dbReference>
<keyword evidence="3" id="KW-1185">Reference proteome</keyword>
<reference evidence="2" key="2">
    <citation type="submission" date="2020-08" db="EMBL/GenBank/DDBJ databases">
        <title>Plant Genome Project.</title>
        <authorList>
            <person name="Zhang R.-G."/>
        </authorList>
    </citation>
    <scope>NUCLEOTIDE SEQUENCE</scope>
    <source>
        <strain evidence="2">Huo1</strain>
        <tissue evidence="2">Leaf</tissue>
    </source>
</reference>
<dbReference type="AlphaFoldDB" id="A0A8X8XQB7"/>
<protein>
    <recommendedName>
        <fullName evidence="1">Reverse transcriptase domain-containing protein</fullName>
    </recommendedName>
</protein>
<name>A0A8X8XQB7_SALSN</name>
<dbReference type="Pfam" id="PF00078">
    <property type="entry name" value="RVT_1"/>
    <property type="match status" value="1"/>
</dbReference>
<dbReference type="InterPro" id="IPR043502">
    <property type="entry name" value="DNA/RNA_pol_sf"/>
</dbReference>
<dbReference type="EMBL" id="PNBA02000007">
    <property type="protein sequence ID" value="KAG6417983.1"/>
    <property type="molecule type" value="Genomic_DNA"/>
</dbReference>
<sequence length="428" mass="49481">MDSIQAFTEKIQVWNKEVFGNIFRQKNRLLSRLAGVQKILEFRGLHRLLALEVELERDLDLVLQQEESLWHQKSRSDWIQLGDRNTSFFHKRTIRRRLYREDELHRPLYSHKDGFPVVDFRIVEVIGQPFNYAEIKKDLFAMKPWKAPGVDGIQAVFYQRHWDVVGEDICAEVLGILTGGVLDRRMNRTMLCLIPKLIPFIIGPTQTSFVAGRHITNNVVIAQEAVHSMQRKTGKKGIMALKVDLEKAYDRATWAFLFDTLNEAKLPAALLDVIMTCVSTSSMQVLWNGSLTGEFTPSRGLRQGCPLSPYLFVLCMEWLDHGIKHAVREGEWKLFCLCKNGFPFTHLFFADDLLLFGQADLQTAEAFSNRIGKGTYTYILDRMKEKIASWSLELESDIFRRKNYFGSSCAKLYATIRDADIQYPFEHM</sequence>